<reference evidence="3" key="2">
    <citation type="submission" date="2023-05" db="EMBL/GenBank/DDBJ databases">
        <authorList>
            <consortium name="Lawrence Berkeley National Laboratory"/>
            <person name="Steindorff A."/>
            <person name="Hensen N."/>
            <person name="Bonometti L."/>
            <person name="Westerberg I."/>
            <person name="Brannstrom I.O."/>
            <person name="Guillou S."/>
            <person name="Cros-Aarteil S."/>
            <person name="Calhoun S."/>
            <person name="Haridas S."/>
            <person name="Kuo A."/>
            <person name="Mondo S."/>
            <person name="Pangilinan J."/>
            <person name="Riley R."/>
            <person name="Labutti K."/>
            <person name="Andreopoulos B."/>
            <person name="Lipzen A."/>
            <person name="Chen C."/>
            <person name="Yanf M."/>
            <person name="Daum C."/>
            <person name="Ng V."/>
            <person name="Clum A."/>
            <person name="Ohm R."/>
            <person name="Martin F."/>
            <person name="Silar P."/>
            <person name="Natvig D."/>
            <person name="Lalanne C."/>
            <person name="Gautier V."/>
            <person name="Ament-Velasquez S.L."/>
            <person name="Kruys A."/>
            <person name="Hutchinson M.I."/>
            <person name="Powell A.J."/>
            <person name="Barry K."/>
            <person name="Miller A.N."/>
            <person name="Grigoriev I.V."/>
            <person name="Debuchy R."/>
            <person name="Gladieux P."/>
            <person name="Thoren M.H."/>
            <person name="Johannesson H."/>
        </authorList>
    </citation>
    <scope>NUCLEOTIDE SEQUENCE</scope>
    <source>
        <strain evidence="3">CBS 532.94</strain>
    </source>
</reference>
<sequence>MRVIPIDHTNPLWLAVNQKVVPHVRRLRGFLGDNSFTRYNFRAWEMHDRLRAHQEMGNAFVMVRPARIWFYLAGSDALMDRFRRRTDFPRCVEMTEILSGFGKTHHRDMLGYWSRQPSVTTAAEGLRTLSLHVLSGAGFGNVAPDALAWPPSRWIQEGAKSGEEELVVIERGAFLGWSEGARDCPGKKFSQVEFVATMAAEFRDRCVNPPPATRR</sequence>
<protein>
    <recommendedName>
        <fullName evidence="5">Cytochrome P450</fullName>
    </recommendedName>
</protein>
<keyword evidence="1" id="KW-0479">Metal-binding</keyword>
<dbReference type="InterPro" id="IPR036396">
    <property type="entry name" value="Cyt_P450_sf"/>
</dbReference>
<dbReference type="GO" id="GO:0004497">
    <property type="term" value="F:monooxygenase activity"/>
    <property type="evidence" value="ECO:0007669"/>
    <property type="project" value="InterPro"/>
</dbReference>
<dbReference type="GO" id="GO:0020037">
    <property type="term" value="F:heme binding"/>
    <property type="evidence" value="ECO:0007669"/>
    <property type="project" value="InterPro"/>
</dbReference>
<gene>
    <name evidence="3" type="ORF">C8A03DRAFT_37146</name>
</gene>
<keyword evidence="2" id="KW-0408">Iron</keyword>
<proteinExistence type="predicted"/>
<reference evidence="3" key="1">
    <citation type="journal article" date="2023" name="Mol. Phylogenet. Evol.">
        <title>Genome-scale phylogeny and comparative genomics of the fungal order Sordariales.</title>
        <authorList>
            <person name="Hensen N."/>
            <person name="Bonometti L."/>
            <person name="Westerberg I."/>
            <person name="Brannstrom I.O."/>
            <person name="Guillou S."/>
            <person name="Cros-Aarteil S."/>
            <person name="Calhoun S."/>
            <person name="Haridas S."/>
            <person name="Kuo A."/>
            <person name="Mondo S."/>
            <person name="Pangilinan J."/>
            <person name="Riley R."/>
            <person name="LaButti K."/>
            <person name="Andreopoulos B."/>
            <person name="Lipzen A."/>
            <person name="Chen C."/>
            <person name="Yan M."/>
            <person name="Daum C."/>
            <person name="Ng V."/>
            <person name="Clum A."/>
            <person name="Steindorff A."/>
            <person name="Ohm R.A."/>
            <person name="Martin F."/>
            <person name="Silar P."/>
            <person name="Natvig D.O."/>
            <person name="Lalanne C."/>
            <person name="Gautier V."/>
            <person name="Ament-Velasquez S.L."/>
            <person name="Kruys A."/>
            <person name="Hutchinson M.I."/>
            <person name="Powell A.J."/>
            <person name="Barry K."/>
            <person name="Miller A.N."/>
            <person name="Grigoriev I.V."/>
            <person name="Debuchy R."/>
            <person name="Gladieux P."/>
            <person name="Hiltunen Thoren M."/>
            <person name="Johannesson H."/>
        </authorList>
    </citation>
    <scope>NUCLEOTIDE SEQUENCE</scope>
    <source>
        <strain evidence="3">CBS 532.94</strain>
    </source>
</reference>
<evidence type="ECO:0000313" key="4">
    <source>
        <dbReference type="Proteomes" id="UP001303760"/>
    </source>
</evidence>
<evidence type="ECO:0000256" key="2">
    <source>
        <dbReference type="ARBA" id="ARBA00023004"/>
    </source>
</evidence>
<keyword evidence="4" id="KW-1185">Reference proteome</keyword>
<dbReference type="PROSITE" id="PS00086">
    <property type="entry name" value="CYTOCHROME_P450"/>
    <property type="match status" value="1"/>
</dbReference>
<dbReference type="AlphaFoldDB" id="A0AAN7C428"/>
<evidence type="ECO:0000256" key="1">
    <source>
        <dbReference type="ARBA" id="ARBA00022723"/>
    </source>
</evidence>
<dbReference type="Gene3D" id="1.10.630.10">
    <property type="entry name" value="Cytochrome P450"/>
    <property type="match status" value="1"/>
</dbReference>
<dbReference type="EMBL" id="MU860305">
    <property type="protein sequence ID" value="KAK4235018.1"/>
    <property type="molecule type" value="Genomic_DNA"/>
</dbReference>
<accession>A0AAN7C428</accession>
<organism evidence="3 4">
    <name type="scientific">Achaetomium macrosporum</name>
    <dbReference type="NCBI Taxonomy" id="79813"/>
    <lineage>
        <taxon>Eukaryota</taxon>
        <taxon>Fungi</taxon>
        <taxon>Dikarya</taxon>
        <taxon>Ascomycota</taxon>
        <taxon>Pezizomycotina</taxon>
        <taxon>Sordariomycetes</taxon>
        <taxon>Sordariomycetidae</taxon>
        <taxon>Sordariales</taxon>
        <taxon>Chaetomiaceae</taxon>
        <taxon>Achaetomium</taxon>
    </lineage>
</organism>
<dbReference type="InterPro" id="IPR017972">
    <property type="entry name" value="Cyt_P450_CS"/>
</dbReference>
<dbReference type="GO" id="GO:0005506">
    <property type="term" value="F:iron ion binding"/>
    <property type="evidence" value="ECO:0007669"/>
    <property type="project" value="InterPro"/>
</dbReference>
<dbReference type="SUPFAM" id="SSF48264">
    <property type="entry name" value="Cytochrome P450"/>
    <property type="match status" value="1"/>
</dbReference>
<evidence type="ECO:0000313" key="3">
    <source>
        <dbReference type="EMBL" id="KAK4235018.1"/>
    </source>
</evidence>
<name>A0AAN7C428_9PEZI</name>
<evidence type="ECO:0008006" key="5">
    <source>
        <dbReference type="Google" id="ProtNLM"/>
    </source>
</evidence>
<dbReference type="GO" id="GO:0016705">
    <property type="term" value="F:oxidoreductase activity, acting on paired donors, with incorporation or reduction of molecular oxygen"/>
    <property type="evidence" value="ECO:0007669"/>
    <property type="project" value="InterPro"/>
</dbReference>
<dbReference type="Proteomes" id="UP001303760">
    <property type="component" value="Unassembled WGS sequence"/>
</dbReference>
<comment type="caution">
    <text evidence="3">The sequence shown here is derived from an EMBL/GenBank/DDBJ whole genome shotgun (WGS) entry which is preliminary data.</text>
</comment>